<keyword evidence="10 12" id="KW-0238">DNA-binding</keyword>
<dbReference type="EC" id="2.7.7.101" evidence="12"/>
<dbReference type="FunFam" id="3.40.1360.10:FF:000002">
    <property type="entry name" value="DNA primase"/>
    <property type="match status" value="1"/>
</dbReference>
<dbReference type="GO" id="GO:0008270">
    <property type="term" value="F:zinc ion binding"/>
    <property type="evidence" value="ECO:0007669"/>
    <property type="project" value="UniProtKB-UniRule"/>
</dbReference>
<dbReference type="Pfam" id="PF13155">
    <property type="entry name" value="Toprim_2"/>
    <property type="match status" value="1"/>
</dbReference>
<dbReference type="SMART" id="SM00400">
    <property type="entry name" value="ZnF_CHCC"/>
    <property type="match status" value="1"/>
</dbReference>
<name>S7VK88_DESML</name>
<dbReference type="InterPro" id="IPR006295">
    <property type="entry name" value="DNA_primase_DnaG"/>
</dbReference>
<comment type="domain">
    <text evidence="12">Contains an N-terminal zinc-binding domain, a central core domain that contains the primase activity, and a C-terminal DnaB-binding domain.</text>
</comment>
<keyword evidence="17" id="KW-1185">Reference proteome</keyword>
<dbReference type="GO" id="GO:1990077">
    <property type="term" value="C:primosome complex"/>
    <property type="evidence" value="ECO:0007669"/>
    <property type="project" value="UniProtKB-KW"/>
</dbReference>
<dbReference type="InterPro" id="IPR036977">
    <property type="entry name" value="DNA_primase_Znf_CHC2"/>
</dbReference>
<dbReference type="Proteomes" id="UP000014977">
    <property type="component" value="Unassembled WGS sequence"/>
</dbReference>
<dbReference type="GO" id="GO:0003677">
    <property type="term" value="F:DNA binding"/>
    <property type="evidence" value="ECO:0007669"/>
    <property type="project" value="UniProtKB-KW"/>
</dbReference>
<dbReference type="InterPro" id="IPR037068">
    <property type="entry name" value="DNA_primase_core_N_sf"/>
</dbReference>
<evidence type="ECO:0000313" key="17">
    <source>
        <dbReference type="Proteomes" id="UP000014977"/>
    </source>
</evidence>
<dbReference type="PROSITE" id="PS50880">
    <property type="entry name" value="TOPRIM"/>
    <property type="match status" value="1"/>
</dbReference>
<dbReference type="SUPFAM" id="SSF56731">
    <property type="entry name" value="DNA primase core"/>
    <property type="match status" value="1"/>
</dbReference>
<feature type="domain" description="Toprim" evidence="15">
    <location>
        <begin position="260"/>
        <end position="341"/>
    </location>
</feature>
<evidence type="ECO:0000256" key="6">
    <source>
        <dbReference type="ARBA" id="ARBA00022723"/>
    </source>
</evidence>
<comment type="caution">
    <text evidence="16">The sequence shown here is derived from an EMBL/GenBank/DDBJ whole genome shotgun (WGS) entry which is preliminary data.</text>
</comment>
<keyword evidence="1 12" id="KW-0240">DNA-directed RNA polymerase</keyword>
<evidence type="ECO:0000256" key="2">
    <source>
        <dbReference type="ARBA" id="ARBA00022515"/>
    </source>
</evidence>
<evidence type="ECO:0000256" key="1">
    <source>
        <dbReference type="ARBA" id="ARBA00022478"/>
    </source>
</evidence>
<dbReference type="Gene3D" id="1.10.860.10">
    <property type="entry name" value="DNAb Helicase, Chain A"/>
    <property type="match status" value="1"/>
</dbReference>
<evidence type="ECO:0000256" key="8">
    <source>
        <dbReference type="ARBA" id="ARBA00022833"/>
    </source>
</evidence>
<accession>S7VK88</accession>
<dbReference type="InterPro" id="IPR019475">
    <property type="entry name" value="DNA_primase_DnaB-bd"/>
</dbReference>
<protein>
    <recommendedName>
        <fullName evidence="12 13">DNA primase</fullName>
        <ecNumber evidence="12">2.7.7.101</ecNumber>
    </recommendedName>
</protein>
<evidence type="ECO:0000256" key="7">
    <source>
        <dbReference type="ARBA" id="ARBA00022771"/>
    </source>
</evidence>
<evidence type="ECO:0000256" key="3">
    <source>
        <dbReference type="ARBA" id="ARBA00022679"/>
    </source>
</evidence>
<dbReference type="NCBIfam" id="TIGR01391">
    <property type="entry name" value="dnaG"/>
    <property type="match status" value="1"/>
</dbReference>
<dbReference type="PIRSF" id="PIRSF002811">
    <property type="entry name" value="DnaG"/>
    <property type="match status" value="1"/>
</dbReference>
<dbReference type="Gene3D" id="3.90.980.10">
    <property type="entry name" value="DNA primase, catalytic core, N-terminal domain"/>
    <property type="match status" value="1"/>
</dbReference>
<dbReference type="InterPro" id="IPR013264">
    <property type="entry name" value="DNAG_N"/>
</dbReference>
<dbReference type="Pfam" id="PF01807">
    <property type="entry name" value="Zn_ribbon_DnaG"/>
    <property type="match status" value="1"/>
</dbReference>
<keyword evidence="3 12" id="KW-0808">Transferase</keyword>
<gene>
    <name evidence="12" type="primary">dnaG</name>
    <name evidence="16" type="ORF">dsmv_1019</name>
</gene>
<dbReference type="InterPro" id="IPR030846">
    <property type="entry name" value="DnaG_bac"/>
</dbReference>
<dbReference type="PANTHER" id="PTHR30313:SF2">
    <property type="entry name" value="DNA PRIMASE"/>
    <property type="match status" value="1"/>
</dbReference>
<dbReference type="GO" id="GO:0003899">
    <property type="term" value="F:DNA-directed RNA polymerase activity"/>
    <property type="evidence" value="ECO:0007669"/>
    <property type="project" value="UniProtKB-UniRule"/>
</dbReference>
<comment type="subunit">
    <text evidence="12">Monomer. Interacts with DnaB.</text>
</comment>
<dbReference type="STRING" id="897.B2D07_11990"/>
<dbReference type="FunFam" id="3.90.580.10:FF:000001">
    <property type="entry name" value="DNA primase"/>
    <property type="match status" value="1"/>
</dbReference>
<dbReference type="PANTHER" id="PTHR30313">
    <property type="entry name" value="DNA PRIMASE"/>
    <property type="match status" value="1"/>
</dbReference>
<comment type="cofactor">
    <cofactor evidence="12 13 14">
        <name>Zn(2+)</name>
        <dbReference type="ChEBI" id="CHEBI:29105"/>
    </cofactor>
    <text evidence="12 13 14">Binds 1 zinc ion per monomer.</text>
</comment>
<evidence type="ECO:0000259" key="15">
    <source>
        <dbReference type="PROSITE" id="PS50880"/>
    </source>
</evidence>
<dbReference type="OrthoDB" id="9803773at2"/>
<keyword evidence="8 12" id="KW-0862">Zinc</keyword>
<evidence type="ECO:0000313" key="16">
    <source>
        <dbReference type="EMBL" id="EPR44983.1"/>
    </source>
</evidence>
<dbReference type="EMBL" id="ATHJ01000011">
    <property type="protein sequence ID" value="EPR44983.1"/>
    <property type="molecule type" value="Genomic_DNA"/>
</dbReference>
<dbReference type="InterPro" id="IPR050219">
    <property type="entry name" value="DnaG_primase"/>
</dbReference>
<keyword evidence="5 12" id="KW-0235">DNA replication</keyword>
<organism evidence="16 17">
    <name type="scientific">Desulfococcus multivorans DSM 2059</name>
    <dbReference type="NCBI Taxonomy" id="1121405"/>
    <lineage>
        <taxon>Bacteria</taxon>
        <taxon>Pseudomonadati</taxon>
        <taxon>Thermodesulfobacteriota</taxon>
        <taxon>Desulfobacteria</taxon>
        <taxon>Desulfobacterales</taxon>
        <taxon>Desulfococcaceae</taxon>
        <taxon>Desulfococcus</taxon>
    </lineage>
</organism>
<keyword evidence="4 12" id="KW-0548">Nucleotidyltransferase</keyword>
<sequence>MDRIPEKTISEIRAVSDIVSVISEVVLLKRAGKNYVGLCPFHSEKTPSFTVNSDKQIFYCFGCGAGGSVFTFLMKHEGLSFPEAVRMLGRRHGIAVSDNDLSPEEQRRIREREGIFDINEQATAFFRRMLVEDPVGCRALDYLRKRGMSMETIDRFSLGYAPEGWDALTRFFADRRISDMLLKQSGLVIAKKNGPGHYDRFRNRIVFPIAGTASRVVGFGARVMDDSLPKYLNSPETAVFNKRRSLYGLEAARSGCREKGTVYVVEGYFDVLALSQAGVPNVVATLGTALSSEHVRILKGYVREIILVYDSDQAGMRAAFKSVEIFRRENMDARILVLPEGHDPDSFIRKFGRDAFEAAAQSARNMMDFMMEETIRKHGLSVEGKIRVIEEMRQPFSAVSDSMARSLYIRNLAERVGVDEAVVAGRIGRPASGRDSRRENDPRGAYVAEGSDYQDSIGFEGRHARIERKIVTVMLQFPDLLAEIDRRRILDDFEDERLKSIGRHLLANYKSGGEHHISNFIEKLDEAERAIAINLAMEGDVWDRGGCLRLLTQFESGRKRQTDNLLHKIEAARRNNNQALLLELLKEKQNRARKRQTIN</sequence>
<evidence type="ECO:0000256" key="11">
    <source>
        <dbReference type="ARBA" id="ARBA00023163"/>
    </source>
</evidence>
<comment type="similarity">
    <text evidence="12 13">Belongs to the DnaG primase family.</text>
</comment>
<comment type="function">
    <text evidence="12 13">RNA polymerase that catalyzes the synthesis of short RNA molecules used as primers for DNA polymerase during DNA replication.</text>
</comment>
<dbReference type="Gene3D" id="3.90.580.10">
    <property type="entry name" value="Zinc finger, CHC2-type domain"/>
    <property type="match status" value="1"/>
</dbReference>
<keyword evidence="9" id="KW-0460">Magnesium</keyword>
<dbReference type="RefSeq" id="WP_020875210.1">
    <property type="nucleotide sequence ID" value="NZ_ATHJ01000011.1"/>
</dbReference>
<keyword evidence="7 12" id="KW-0863">Zinc-finger</keyword>
<dbReference type="GO" id="GO:0000428">
    <property type="term" value="C:DNA-directed RNA polymerase complex"/>
    <property type="evidence" value="ECO:0007669"/>
    <property type="project" value="UniProtKB-KW"/>
</dbReference>
<dbReference type="InterPro" id="IPR016136">
    <property type="entry name" value="DNA_helicase_N/primase_C"/>
</dbReference>
<dbReference type="CDD" id="cd03364">
    <property type="entry name" value="TOPRIM_DnaG_primases"/>
    <property type="match status" value="1"/>
</dbReference>
<keyword evidence="6 12" id="KW-0479">Metal-binding</keyword>
<dbReference type="AlphaFoldDB" id="S7VK88"/>
<evidence type="ECO:0000256" key="12">
    <source>
        <dbReference type="HAMAP-Rule" id="MF_00974"/>
    </source>
</evidence>
<proteinExistence type="inferred from homology"/>
<feature type="zinc finger region" description="CHC2-type" evidence="12 14">
    <location>
        <begin position="39"/>
        <end position="63"/>
    </location>
</feature>
<dbReference type="SUPFAM" id="SSF57783">
    <property type="entry name" value="Zinc beta-ribbon"/>
    <property type="match status" value="1"/>
</dbReference>
<dbReference type="InterPro" id="IPR006171">
    <property type="entry name" value="TOPRIM_dom"/>
</dbReference>
<dbReference type="Pfam" id="PF08275">
    <property type="entry name" value="DNAG_N"/>
    <property type="match status" value="1"/>
</dbReference>
<dbReference type="HAMAP" id="MF_00974">
    <property type="entry name" value="DNA_primase_DnaG"/>
    <property type="match status" value="1"/>
</dbReference>
<dbReference type="InterPro" id="IPR002694">
    <property type="entry name" value="Znf_CHC2"/>
</dbReference>
<dbReference type="GO" id="GO:0006269">
    <property type="term" value="P:DNA replication, synthesis of primer"/>
    <property type="evidence" value="ECO:0007669"/>
    <property type="project" value="UniProtKB-UniRule"/>
</dbReference>
<evidence type="ECO:0000256" key="9">
    <source>
        <dbReference type="ARBA" id="ARBA00022842"/>
    </source>
</evidence>
<evidence type="ECO:0000256" key="13">
    <source>
        <dbReference type="PIRNR" id="PIRNR002811"/>
    </source>
</evidence>
<comment type="catalytic activity">
    <reaction evidence="12">
        <text>ssDNA + n NTP = ssDNA/pppN(pN)n-1 hybrid + (n-1) diphosphate.</text>
        <dbReference type="EC" id="2.7.7.101"/>
    </reaction>
</comment>
<dbReference type="Gene3D" id="3.40.1360.10">
    <property type="match status" value="1"/>
</dbReference>
<keyword evidence="2 12" id="KW-0639">Primosome</keyword>
<evidence type="ECO:0000256" key="14">
    <source>
        <dbReference type="PIRSR" id="PIRSR002811-1"/>
    </source>
</evidence>
<evidence type="ECO:0000256" key="10">
    <source>
        <dbReference type="ARBA" id="ARBA00023125"/>
    </source>
</evidence>
<dbReference type="SMART" id="SM00493">
    <property type="entry name" value="TOPRIM"/>
    <property type="match status" value="1"/>
</dbReference>
<keyword evidence="11 12" id="KW-0804">Transcription</keyword>
<dbReference type="Pfam" id="PF10410">
    <property type="entry name" value="DnaB_bind"/>
    <property type="match status" value="1"/>
</dbReference>
<reference evidence="16 17" key="1">
    <citation type="journal article" date="2013" name="Genome Announc.">
        <title>Draft genome sequences for three mercury-methylating, sulfate-reducing bacteria.</title>
        <authorList>
            <person name="Brown S.D."/>
            <person name="Hurt R.A.Jr."/>
            <person name="Gilmour C.C."/>
            <person name="Elias D.A."/>
        </authorList>
    </citation>
    <scope>NUCLEOTIDE SEQUENCE [LARGE SCALE GENOMIC DNA]</scope>
    <source>
        <strain evidence="16 17">DSM 2059</strain>
    </source>
</reference>
<dbReference type="FunFam" id="3.90.980.10:FF:000001">
    <property type="entry name" value="DNA primase"/>
    <property type="match status" value="1"/>
</dbReference>
<evidence type="ECO:0000256" key="4">
    <source>
        <dbReference type="ARBA" id="ARBA00022695"/>
    </source>
</evidence>
<dbReference type="eggNOG" id="COG0358">
    <property type="taxonomic scope" value="Bacteria"/>
</dbReference>
<dbReference type="GO" id="GO:0005737">
    <property type="term" value="C:cytoplasm"/>
    <property type="evidence" value="ECO:0007669"/>
    <property type="project" value="TreeGrafter"/>
</dbReference>
<evidence type="ECO:0000256" key="5">
    <source>
        <dbReference type="ARBA" id="ARBA00022705"/>
    </source>
</evidence>
<dbReference type="InterPro" id="IPR034151">
    <property type="entry name" value="TOPRIM_DnaG_bac"/>
</dbReference>
<dbReference type="PATRIC" id="fig|1121405.3.peg.180"/>